<dbReference type="AlphaFoldDB" id="A0AAD8ML43"/>
<sequence length="106" mass="12286">MELIRIKQTVPRAGSFREEGYVNRRIFLRSYPLHWGGEDDKSKELEKPAPKGTNEAKKPLKKIIISIFNWGEERVLIFRRCKKKIIVYAISCLPVGFKPPAMISAR</sequence>
<evidence type="ECO:0000313" key="2">
    <source>
        <dbReference type="EMBL" id="KAK1377341.1"/>
    </source>
</evidence>
<organism evidence="2 3">
    <name type="scientific">Heracleum sosnowskyi</name>
    <dbReference type="NCBI Taxonomy" id="360622"/>
    <lineage>
        <taxon>Eukaryota</taxon>
        <taxon>Viridiplantae</taxon>
        <taxon>Streptophyta</taxon>
        <taxon>Embryophyta</taxon>
        <taxon>Tracheophyta</taxon>
        <taxon>Spermatophyta</taxon>
        <taxon>Magnoliopsida</taxon>
        <taxon>eudicotyledons</taxon>
        <taxon>Gunneridae</taxon>
        <taxon>Pentapetalae</taxon>
        <taxon>asterids</taxon>
        <taxon>campanulids</taxon>
        <taxon>Apiales</taxon>
        <taxon>Apiaceae</taxon>
        <taxon>Apioideae</taxon>
        <taxon>apioid superclade</taxon>
        <taxon>Tordylieae</taxon>
        <taxon>Tordyliinae</taxon>
        <taxon>Heracleum</taxon>
    </lineage>
</organism>
<reference evidence="2" key="1">
    <citation type="submission" date="2023-02" db="EMBL/GenBank/DDBJ databases">
        <title>Genome of toxic invasive species Heracleum sosnowskyi carries increased number of genes despite the absence of recent whole-genome duplications.</title>
        <authorList>
            <person name="Schelkunov M."/>
            <person name="Shtratnikova V."/>
            <person name="Makarenko M."/>
            <person name="Klepikova A."/>
            <person name="Omelchenko D."/>
            <person name="Novikova G."/>
            <person name="Obukhova E."/>
            <person name="Bogdanov V."/>
            <person name="Penin A."/>
            <person name="Logacheva M."/>
        </authorList>
    </citation>
    <scope>NUCLEOTIDE SEQUENCE</scope>
    <source>
        <strain evidence="2">Hsosn_3</strain>
        <tissue evidence="2">Leaf</tissue>
    </source>
</reference>
<dbReference type="EMBL" id="JAUIZM010000007">
    <property type="protein sequence ID" value="KAK1377341.1"/>
    <property type="molecule type" value="Genomic_DNA"/>
</dbReference>
<accession>A0AAD8ML43</accession>
<feature type="compositionally biased region" description="Basic and acidic residues" evidence="1">
    <location>
        <begin position="36"/>
        <end position="56"/>
    </location>
</feature>
<evidence type="ECO:0000313" key="3">
    <source>
        <dbReference type="Proteomes" id="UP001237642"/>
    </source>
</evidence>
<name>A0AAD8ML43_9APIA</name>
<comment type="caution">
    <text evidence="2">The sequence shown here is derived from an EMBL/GenBank/DDBJ whole genome shotgun (WGS) entry which is preliminary data.</text>
</comment>
<gene>
    <name evidence="2" type="ORF">POM88_033534</name>
</gene>
<reference evidence="2" key="2">
    <citation type="submission" date="2023-05" db="EMBL/GenBank/DDBJ databases">
        <authorList>
            <person name="Schelkunov M.I."/>
        </authorList>
    </citation>
    <scope>NUCLEOTIDE SEQUENCE</scope>
    <source>
        <strain evidence="2">Hsosn_3</strain>
        <tissue evidence="2">Leaf</tissue>
    </source>
</reference>
<feature type="region of interest" description="Disordered" evidence="1">
    <location>
        <begin position="34"/>
        <end position="56"/>
    </location>
</feature>
<keyword evidence="3" id="KW-1185">Reference proteome</keyword>
<protein>
    <submittedName>
        <fullName evidence="2">Uncharacterized protein</fullName>
    </submittedName>
</protein>
<evidence type="ECO:0000256" key="1">
    <source>
        <dbReference type="SAM" id="MobiDB-lite"/>
    </source>
</evidence>
<dbReference type="Proteomes" id="UP001237642">
    <property type="component" value="Unassembled WGS sequence"/>
</dbReference>
<proteinExistence type="predicted"/>